<keyword evidence="6" id="KW-0325">Glycoprotein</keyword>
<organism evidence="19 20">
    <name type="scientific">Curvularia kusanoi</name>
    <name type="common">Cochliobolus kusanoi</name>
    <dbReference type="NCBI Taxonomy" id="90978"/>
    <lineage>
        <taxon>Eukaryota</taxon>
        <taxon>Fungi</taxon>
        <taxon>Dikarya</taxon>
        <taxon>Ascomycota</taxon>
        <taxon>Pezizomycotina</taxon>
        <taxon>Dothideomycetes</taxon>
        <taxon>Pleosporomycetidae</taxon>
        <taxon>Pleosporales</taxon>
        <taxon>Pleosporineae</taxon>
        <taxon>Pleosporaceae</taxon>
        <taxon>Curvularia</taxon>
    </lineage>
</organism>
<comment type="caution">
    <text evidence="19">The sequence shown here is derived from an EMBL/GenBank/DDBJ whole genome shotgun (WGS) entry which is preliminary data.</text>
</comment>
<dbReference type="InterPro" id="IPR049326">
    <property type="entry name" value="Rhodopsin_dom_fungi"/>
</dbReference>
<keyword evidence="9 16" id="KW-1133">Transmembrane helix</keyword>
<feature type="transmembrane region" description="Helical" evidence="16">
    <location>
        <begin position="141"/>
        <end position="163"/>
    </location>
</feature>
<evidence type="ECO:0000256" key="10">
    <source>
        <dbReference type="ARBA" id="ARBA00023136"/>
    </source>
</evidence>
<feature type="transmembrane region" description="Helical" evidence="16">
    <location>
        <begin position="105"/>
        <end position="129"/>
    </location>
</feature>
<feature type="domain" description="CFEM" evidence="18">
    <location>
        <begin position="7"/>
        <end position="120"/>
    </location>
</feature>
<dbReference type="InterPro" id="IPR052337">
    <property type="entry name" value="SAT4-like"/>
</dbReference>
<evidence type="ECO:0000256" key="3">
    <source>
        <dbReference type="ARBA" id="ARBA00004613"/>
    </source>
</evidence>
<dbReference type="GO" id="GO:0098552">
    <property type="term" value="C:side of membrane"/>
    <property type="evidence" value="ECO:0007669"/>
    <property type="project" value="UniProtKB-KW"/>
</dbReference>
<dbReference type="PANTHER" id="PTHR33048">
    <property type="entry name" value="PTH11-LIKE INTEGRAL MEMBRANE PROTEIN (AFU_ORTHOLOGUE AFUA_5G11245)"/>
    <property type="match status" value="1"/>
</dbReference>
<evidence type="ECO:0000313" key="19">
    <source>
        <dbReference type="EMBL" id="KAF2993984.1"/>
    </source>
</evidence>
<keyword evidence="11 14" id="KW-1015">Disulfide bond</keyword>
<evidence type="ECO:0000256" key="14">
    <source>
        <dbReference type="PROSITE-ProRule" id="PRU01356"/>
    </source>
</evidence>
<comment type="caution">
    <text evidence="14">Lacks conserved residue(s) required for the propagation of feature annotation.</text>
</comment>
<feature type="chain" id="PRO_5040196801" description="CFEM domain-containing protein" evidence="17">
    <location>
        <begin position="19"/>
        <end position="501"/>
    </location>
</feature>
<feature type="disulfide bond" evidence="14">
    <location>
        <begin position="43"/>
        <end position="74"/>
    </location>
</feature>
<comment type="similarity">
    <text evidence="13">Belongs to the SAT4 family.</text>
</comment>
<keyword evidence="14" id="KW-0408">Iron</keyword>
<protein>
    <recommendedName>
        <fullName evidence="18">CFEM domain-containing protein</fullName>
    </recommendedName>
</protein>
<dbReference type="Proteomes" id="UP000801428">
    <property type="component" value="Unassembled WGS sequence"/>
</dbReference>
<evidence type="ECO:0000259" key="18">
    <source>
        <dbReference type="PROSITE" id="PS52012"/>
    </source>
</evidence>
<comment type="similarity">
    <text evidence="4">Belongs to the RBT5 family.</text>
</comment>
<dbReference type="Pfam" id="PF05730">
    <property type="entry name" value="CFEM"/>
    <property type="match status" value="1"/>
</dbReference>
<evidence type="ECO:0000256" key="11">
    <source>
        <dbReference type="ARBA" id="ARBA00023157"/>
    </source>
</evidence>
<keyword evidence="5" id="KW-0964">Secreted</keyword>
<sequence length="501" mass="56089">MKFLLAILFYVFAHISHAQSSSASGTDILNLAIKELPACALKCTLATVGASSCELTDIGCIKTNEKLLSDLSVCVKSSCKPRDALTAKKFLATLMDAPVRNQKQLGTLTTLIVGGAAVAFYILRVIARLPYFGGNWGYDDWVMTLAMVFIIPETICAYLLNVLGLGTDMWMVPFNNITEILEIFYYTELLYLTSVGLTKISVLLFYLRIFPDRKLRKIIWFTIVICVLYIITFVTATALQCIPIRIAWEHWDGEHHGKCINLNVDAWCSAAGNIVLDLIVVALPLGELKKLAMSRKRKFGVMLMFLGGLFITIVSMLRLKYLVQFAHTDNVTWDYLPIGYWSAVETHVGVMIACLPALRSLQTSIWGRLFPKPKTQHSYYDDSRLSSKKASRKDSHSRYLSSIGRSQADKDDFVRLDEYEMHGKEQSSGQHTPTSFERVVTQSFKSNEDALPVASSGAPMGQSMGGIMVQSEYSVDRSSPMGRALQRSDDEHYADQMRNRV</sequence>
<dbReference type="GO" id="GO:0005576">
    <property type="term" value="C:extracellular region"/>
    <property type="evidence" value="ECO:0007669"/>
    <property type="project" value="UniProtKB-SubCell"/>
</dbReference>
<evidence type="ECO:0000256" key="16">
    <source>
        <dbReference type="SAM" id="Phobius"/>
    </source>
</evidence>
<feature type="transmembrane region" description="Helical" evidence="16">
    <location>
        <begin position="338"/>
        <end position="358"/>
    </location>
</feature>
<evidence type="ECO:0000256" key="9">
    <source>
        <dbReference type="ARBA" id="ARBA00022989"/>
    </source>
</evidence>
<keyword evidence="14" id="KW-0479">Metal-binding</keyword>
<keyword evidence="8 17" id="KW-0732">Signal</keyword>
<keyword evidence="10 16" id="KW-0472">Membrane</keyword>
<dbReference type="InterPro" id="IPR008427">
    <property type="entry name" value="Extracellular_membr_CFEM_dom"/>
</dbReference>
<proteinExistence type="inferred from homology"/>
<accession>A0A9P4T514</accession>
<dbReference type="PROSITE" id="PS52012">
    <property type="entry name" value="CFEM"/>
    <property type="match status" value="1"/>
</dbReference>
<evidence type="ECO:0000256" key="15">
    <source>
        <dbReference type="SAM" id="MobiDB-lite"/>
    </source>
</evidence>
<evidence type="ECO:0000256" key="8">
    <source>
        <dbReference type="ARBA" id="ARBA00022729"/>
    </source>
</evidence>
<feature type="compositionally biased region" description="Basic and acidic residues" evidence="15">
    <location>
        <begin position="486"/>
        <end position="501"/>
    </location>
</feature>
<feature type="region of interest" description="Disordered" evidence="15">
    <location>
        <begin position="476"/>
        <end position="501"/>
    </location>
</feature>
<name>A0A9P4T514_CURKU</name>
<feature type="disulfide bond" evidence="14">
    <location>
        <begin position="53"/>
        <end position="60"/>
    </location>
</feature>
<feature type="signal peptide" evidence="17">
    <location>
        <begin position="1"/>
        <end position="18"/>
    </location>
</feature>
<keyword evidence="12" id="KW-0449">Lipoprotein</keyword>
<evidence type="ECO:0000256" key="1">
    <source>
        <dbReference type="ARBA" id="ARBA00004141"/>
    </source>
</evidence>
<evidence type="ECO:0000256" key="2">
    <source>
        <dbReference type="ARBA" id="ARBA00004589"/>
    </source>
</evidence>
<feature type="region of interest" description="Disordered" evidence="15">
    <location>
        <begin position="381"/>
        <end position="401"/>
    </location>
</feature>
<feature type="transmembrane region" description="Helical" evidence="16">
    <location>
        <begin position="183"/>
        <end position="206"/>
    </location>
</feature>
<dbReference type="EMBL" id="SWKU01000045">
    <property type="protein sequence ID" value="KAF2993984.1"/>
    <property type="molecule type" value="Genomic_DNA"/>
</dbReference>
<dbReference type="Pfam" id="PF20684">
    <property type="entry name" value="Fung_rhodopsin"/>
    <property type="match status" value="1"/>
</dbReference>
<feature type="transmembrane region" description="Helical" evidence="16">
    <location>
        <begin position="299"/>
        <end position="318"/>
    </location>
</feature>
<keyword evidence="7 16" id="KW-0812">Transmembrane</keyword>
<feature type="disulfide bond" evidence="14">
    <location>
        <begin position="39"/>
        <end position="79"/>
    </location>
</feature>
<dbReference type="PANTHER" id="PTHR33048:SF160">
    <property type="entry name" value="SAT4 FAMILY MEMBRANE PROTEIN"/>
    <property type="match status" value="1"/>
</dbReference>
<evidence type="ECO:0000256" key="5">
    <source>
        <dbReference type="ARBA" id="ARBA00022525"/>
    </source>
</evidence>
<dbReference type="AlphaFoldDB" id="A0A9P4T514"/>
<evidence type="ECO:0000256" key="13">
    <source>
        <dbReference type="ARBA" id="ARBA00038359"/>
    </source>
</evidence>
<evidence type="ECO:0000256" key="4">
    <source>
        <dbReference type="ARBA" id="ARBA00010031"/>
    </source>
</evidence>
<evidence type="ECO:0000256" key="6">
    <source>
        <dbReference type="ARBA" id="ARBA00022622"/>
    </source>
</evidence>
<comment type="subcellular location">
    <subcellularLocation>
        <location evidence="2">Membrane</location>
        <topology evidence="2">Lipid-anchor</topology>
        <topology evidence="2">GPI-anchor</topology>
    </subcellularLocation>
    <subcellularLocation>
        <location evidence="1">Membrane</location>
        <topology evidence="1">Multi-pass membrane protein</topology>
    </subcellularLocation>
    <subcellularLocation>
        <location evidence="3">Secreted</location>
    </subcellularLocation>
</comment>
<dbReference type="SMART" id="SM00747">
    <property type="entry name" value="CFEM"/>
    <property type="match status" value="1"/>
</dbReference>
<gene>
    <name evidence="19" type="ORF">E8E13_001460</name>
</gene>
<keyword evidence="6" id="KW-0336">GPI-anchor</keyword>
<evidence type="ECO:0000256" key="7">
    <source>
        <dbReference type="ARBA" id="ARBA00022692"/>
    </source>
</evidence>
<dbReference type="GO" id="GO:0046872">
    <property type="term" value="F:metal ion binding"/>
    <property type="evidence" value="ECO:0007669"/>
    <property type="project" value="UniProtKB-UniRule"/>
</dbReference>
<evidence type="ECO:0000256" key="17">
    <source>
        <dbReference type="SAM" id="SignalP"/>
    </source>
</evidence>
<feature type="transmembrane region" description="Helical" evidence="16">
    <location>
        <begin position="218"/>
        <end position="246"/>
    </location>
</feature>
<feature type="binding site" description="axial binding residue" evidence="14">
    <location>
        <position position="57"/>
    </location>
    <ligand>
        <name>heme</name>
        <dbReference type="ChEBI" id="CHEBI:30413"/>
    </ligand>
    <ligandPart>
        <name>Fe</name>
        <dbReference type="ChEBI" id="CHEBI:18248"/>
    </ligandPart>
</feature>
<keyword evidence="20" id="KW-1185">Reference proteome</keyword>
<dbReference type="OrthoDB" id="5378633at2759"/>
<evidence type="ECO:0000256" key="12">
    <source>
        <dbReference type="ARBA" id="ARBA00023288"/>
    </source>
</evidence>
<reference evidence="19" key="1">
    <citation type="submission" date="2019-04" db="EMBL/GenBank/DDBJ databases">
        <title>Sequencing of skin fungus with MAO and IRED activity.</title>
        <authorList>
            <person name="Marsaioli A.J."/>
            <person name="Bonatto J.M.C."/>
            <person name="Reis Junior O."/>
        </authorList>
    </citation>
    <scope>NUCLEOTIDE SEQUENCE</scope>
    <source>
        <strain evidence="19">30M1</strain>
    </source>
</reference>
<keyword evidence="14" id="KW-0349">Heme</keyword>
<evidence type="ECO:0000313" key="20">
    <source>
        <dbReference type="Proteomes" id="UP000801428"/>
    </source>
</evidence>